<dbReference type="AlphaFoldDB" id="A0A2H5XCF7"/>
<organism evidence="1 2">
    <name type="scientific">Candidatus Fervidibacter japonicus</name>
    <dbReference type="NCBI Taxonomy" id="2035412"/>
    <lineage>
        <taxon>Bacteria</taxon>
        <taxon>Candidatus Fervidibacterota</taxon>
        <taxon>Candidatus Fervidibacter</taxon>
    </lineage>
</organism>
<proteinExistence type="predicted"/>
<gene>
    <name evidence="1" type="ORF">HRbin17_01332</name>
</gene>
<name>A0A2H5XCF7_9BACT</name>
<dbReference type="Proteomes" id="UP000236173">
    <property type="component" value="Unassembled WGS sequence"/>
</dbReference>
<evidence type="ECO:0000313" key="1">
    <source>
        <dbReference type="EMBL" id="GBC98817.1"/>
    </source>
</evidence>
<sequence length="69" mass="7935">MRRLFLAAAQESRPPRFGGRVSRRADFSSEGASPMRRFLRRARLPTRRCFPFRNALPFGGSESRPPRVS</sequence>
<reference evidence="2" key="1">
    <citation type="submission" date="2017-09" db="EMBL/GenBank/DDBJ databases">
        <title>Metaegenomics of thermophilic ammonia-oxidizing enrichment culture.</title>
        <authorList>
            <person name="Kato S."/>
            <person name="Suzuki K."/>
        </authorList>
    </citation>
    <scope>NUCLEOTIDE SEQUENCE [LARGE SCALE GENOMIC DNA]</scope>
</reference>
<dbReference type="EMBL" id="BEHT01000016">
    <property type="protein sequence ID" value="GBC98817.1"/>
    <property type="molecule type" value="Genomic_DNA"/>
</dbReference>
<protein>
    <submittedName>
        <fullName evidence="1">Uncharacterized protein</fullName>
    </submittedName>
</protein>
<evidence type="ECO:0000313" key="2">
    <source>
        <dbReference type="Proteomes" id="UP000236173"/>
    </source>
</evidence>
<comment type="caution">
    <text evidence="1">The sequence shown here is derived from an EMBL/GenBank/DDBJ whole genome shotgun (WGS) entry which is preliminary data.</text>
</comment>
<accession>A0A2H5XCF7</accession>